<dbReference type="AlphaFoldDB" id="A0A2W5MKM2"/>
<evidence type="ECO:0000313" key="3">
    <source>
        <dbReference type="EMBL" id="PZQ13990.1"/>
    </source>
</evidence>
<proteinExistence type="predicted"/>
<dbReference type="EMBL" id="QFPO01000008">
    <property type="protein sequence ID" value="PZQ13990.1"/>
    <property type="molecule type" value="Genomic_DNA"/>
</dbReference>
<sequence length="332" mass="37041">MTDDTPLVSILIRSMDRPTLDRALASAAAQTWPAIEIVVVAACGAAHRDLPEQIDGRPLRLIRPDPDRRLTRPEAANACLDAARGEWLNFLDDDDELLPEHVRTLFEAPRGEGVRLLYASARVHDVDGSLIGYSGRAGYHMQLYNQNRSQPVATLFHRSLVDEGARFDPSFPVYEDHDFFINCATRTRFQWVQAATCIWNGAIGDSGCGYGPNSNEPQREAYYRRMREKWAKAFEQWKSEPEALIYLAQHHLKQGDLKLAIQCLERVLVQRPNDLNALNLYGMACFHDGRIDAALDVLSYATRLAPDQPAIAANLALVEQRSGRSAASLGSG</sequence>
<dbReference type="Pfam" id="PF13432">
    <property type="entry name" value="TPR_16"/>
    <property type="match status" value="1"/>
</dbReference>
<name>A0A2W5MKM2_9GAMM</name>
<dbReference type="SUPFAM" id="SSF48452">
    <property type="entry name" value="TPR-like"/>
    <property type="match status" value="1"/>
</dbReference>
<protein>
    <recommendedName>
        <fullName evidence="2">Glycosyltransferase 2-like domain-containing protein</fullName>
    </recommendedName>
</protein>
<dbReference type="Pfam" id="PF00535">
    <property type="entry name" value="Glycos_transf_2"/>
    <property type="match status" value="1"/>
</dbReference>
<dbReference type="InterPro" id="IPR011990">
    <property type="entry name" value="TPR-like_helical_dom_sf"/>
</dbReference>
<dbReference type="PANTHER" id="PTHR43685:SF2">
    <property type="entry name" value="GLYCOSYLTRANSFERASE 2-LIKE DOMAIN-CONTAINING PROTEIN"/>
    <property type="match status" value="1"/>
</dbReference>
<reference evidence="3 4" key="1">
    <citation type="submission" date="2017-08" db="EMBL/GenBank/DDBJ databases">
        <title>Infants hospitalized years apart are colonized by the same room-sourced microbial strains.</title>
        <authorList>
            <person name="Brooks B."/>
            <person name="Olm M.R."/>
            <person name="Firek B.A."/>
            <person name="Baker R."/>
            <person name="Thomas B.C."/>
            <person name="Morowitz M.J."/>
            <person name="Banfield J.F."/>
        </authorList>
    </citation>
    <scope>NUCLEOTIDE SEQUENCE [LARGE SCALE GENOMIC DNA]</scope>
    <source>
        <strain evidence="3">S2_005_003_R2_42</strain>
    </source>
</reference>
<feature type="domain" description="Glycosyltransferase 2-like" evidence="2">
    <location>
        <begin position="18"/>
        <end position="137"/>
    </location>
</feature>
<dbReference type="Gene3D" id="1.25.40.10">
    <property type="entry name" value="Tetratricopeptide repeat domain"/>
    <property type="match status" value="1"/>
</dbReference>
<evidence type="ECO:0000259" key="2">
    <source>
        <dbReference type="Pfam" id="PF00535"/>
    </source>
</evidence>
<dbReference type="InterPro" id="IPR050834">
    <property type="entry name" value="Glycosyltransf_2"/>
</dbReference>
<gene>
    <name evidence="3" type="ORF">DI564_10490</name>
</gene>
<accession>A0A2W5MKM2</accession>
<dbReference type="PROSITE" id="PS50005">
    <property type="entry name" value="TPR"/>
    <property type="match status" value="1"/>
</dbReference>
<comment type="caution">
    <text evidence="3">The sequence shown here is derived from an EMBL/GenBank/DDBJ whole genome shotgun (WGS) entry which is preliminary data.</text>
</comment>
<dbReference type="GO" id="GO:0044010">
    <property type="term" value="P:single-species biofilm formation"/>
    <property type="evidence" value="ECO:0007669"/>
    <property type="project" value="TreeGrafter"/>
</dbReference>
<dbReference type="InterPro" id="IPR029044">
    <property type="entry name" value="Nucleotide-diphossugar_trans"/>
</dbReference>
<organism evidence="3 4">
    <name type="scientific">Rhodanobacter denitrificans</name>
    <dbReference type="NCBI Taxonomy" id="666685"/>
    <lineage>
        <taxon>Bacteria</taxon>
        <taxon>Pseudomonadati</taxon>
        <taxon>Pseudomonadota</taxon>
        <taxon>Gammaproteobacteria</taxon>
        <taxon>Lysobacterales</taxon>
        <taxon>Rhodanobacteraceae</taxon>
        <taxon>Rhodanobacter</taxon>
    </lineage>
</organism>
<dbReference type="InterPro" id="IPR019734">
    <property type="entry name" value="TPR_rpt"/>
</dbReference>
<evidence type="ECO:0000256" key="1">
    <source>
        <dbReference type="PROSITE-ProRule" id="PRU00339"/>
    </source>
</evidence>
<dbReference type="SMART" id="SM00028">
    <property type="entry name" value="TPR"/>
    <property type="match status" value="2"/>
</dbReference>
<dbReference type="Proteomes" id="UP000249046">
    <property type="component" value="Unassembled WGS sequence"/>
</dbReference>
<dbReference type="PANTHER" id="PTHR43685">
    <property type="entry name" value="GLYCOSYLTRANSFERASE"/>
    <property type="match status" value="1"/>
</dbReference>
<feature type="repeat" description="TPR" evidence="1">
    <location>
        <begin position="241"/>
        <end position="274"/>
    </location>
</feature>
<dbReference type="SUPFAM" id="SSF53448">
    <property type="entry name" value="Nucleotide-diphospho-sugar transferases"/>
    <property type="match status" value="1"/>
</dbReference>
<dbReference type="Gene3D" id="3.90.550.10">
    <property type="entry name" value="Spore Coat Polysaccharide Biosynthesis Protein SpsA, Chain A"/>
    <property type="match status" value="1"/>
</dbReference>
<keyword evidence="1" id="KW-0802">TPR repeat</keyword>
<dbReference type="InterPro" id="IPR001173">
    <property type="entry name" value="Glyco_trans_2-like"/>
</dbReference>
<evidence type="ECO:0000313" key="4">
    <source>
        <dbReference type="Proteomes" id="UP000249046"/>
    </source>
</evidence>